<dbReference type="PROSITE" id="PS51025">
    <property type="entry name" value="PWI"/>
    <property type="match status" value="1"/>
</dbReference>
<feature type="compositionally biased region" description="Acidic residues" evidence="4">
    <location>
        <begin position="972"/>
        <end position="982"/>
    </location>
</feature>
<feature type="compositionally biased region" description="Polar residues" evidence="4">
    <location>
        <begin position="833"/>
        <end position="853"/>
    </location>
</feature>
<feature type="compositionally biased region" description="Basic residues" evidence="4">
    <location>
        <begin position="1131"/>
        <end position="1143"/>
    </location>
</feature>
<dbReference type="GO" id="GO:0003723">
    <property type="term" value="F:RNA binding"/>
    <property type="evidence" value="ECO:0007669"/>
    <property type="project" value="TreeGrafter"/>
</dbReference>
<feature type="compositionally biased region" description="Basic and acidic residues" evidence="4">
    <location>
        <begin position="535"/>
        <end position="547"/>
    </location>
</feature>
<feature type="compositionally biased region" description="Basic and acidic residues" evidence="4">
    <location>
        <begin position="271"/>
        <end position="284"/>
    </location>
</feature>
<dbReference type="AlphaFoldDB" id="A0A1A9UQG3"/>
<feature type="domain" description="PWI" evidence="5">
    <location>
        <begin position="24"/>
        <end position="124"/>
    </location>
</feature>
<dbReference type="InterPro" id="IPR036483">
    <property type="entry name" value="PWI_dom_sf"/>
</dbReference>
<sequence length="1249" mass="143773">MMFTGTTQQQDTRFSDKEKKLMKQMKFGDCLNKRVDMSKVKLDVLRPWISKKITDILHIEDDVVAEFVYNQLEEEKFPCPKKMQINMTGFLNGPNARQFMGELWSLLLSAQESESGIPAEFIQQKKDEILKREEDMKIKERNERERSRSPSRSRERDRRVGGTSSNTSGGSAASAAAKERETLSQKEREQQLPPSTLSAIEQVRSQLSAKSRSSSDEGNKKDVDDNVNKNSASTVTNNDSIKKERSRSSSRAAIGEKDSKVIRSPHRRSRERSIQKASSRDRNSPPRRRHSSRDKDRRKVSRSPRRRSVDRRRRRSRSRERSGRRQKSRSPTPQKRRDSSRSRHRRTRSRSVEKRKSSPLLKPLSPRRRRSLSRSPNPAQNGHEGDRNVSARNPRNPFASKAPGDRRSFSRSRSLVSPIKKPIERPRSREKSSVQRFSRSRSRSSVPPSPKRNPKRSPSRQTSLSLSPEPNQDDFELRRNKNSVQKKRQYRHNRDSSVSSVEREIGGVGGGGGGRRPDSRGRSGGMSQNRRRSTQRNEGRGGRQDRSRSRRRSRSRQRSRSRNRSRSPRRPNRRRSPVQHQFWGHRGNNNNNNNSRGRFNQWRRSYSRERGNNSGSAVGNRIERRSSPQRRYSRERRSSPMQNQFRKFPSPQRRALSPQYRDQRRTSRERVHNSRDRRPSSPWRAASRERGSSNLTTATNRWDQPTRNMQKPKQRSISVSSNWEDNEREEEIQQKNNVSRRISVDRKRSPVKNSGSRRERSRSRSSQERYKRESNTADKGHRSRESIGRSSVEYCGPSVKTIDLSKDEQITEVARKSKLTTLPPPGEEKSKKLTSGGSATRRNRYSNSLSRTPSPFLKPHERKQAALGVQTTVVAVAQKKTQDKPSETKKRRNDSDSSSSDTSDDSEDDSDEDSSDENEEEPKKRMEKEREKFKIRTDEIKKVSHKTNTNQKLEKHSRSLTRKSNKSSSSDSESDGSEDSEDDKSRKKLMIKSSKPMPSKTANHKESRTIVPPAIEDERKREKLSVETIDKRKHVAETKDSNVSVKRIKTNSDLANVSVGASKKSHNSCSTRTELKKQATDSDSEDKDERRENLKLSSKLANRKRTQSAASISGHKKGRHNVSSDSDEHVSKKKRKKAKKSSSKHNSDDETSSDSENESNKQKKKHKKHKKHSSKKSKKHKKHKKKSKKSVETSSSSDDERITRGESHKRDDKAVGKVSTTASMLLGGVNEDLEKQLRERALKSMKKLD</sequence>
<name>A0A1A9UQG3_GLOAU</name>
<feature type="compositionally biased region" description="Basic and acidic residues" evidence="4">
    <location>
        <begin position="421"/>
        <end position="433"/>
    </location>
</feature>
<feature type="compositionally biased region" description="Basic residues" evidence="4">
    <location>
        <begin position="548"/>
        <end position="577"/>
    </location>
</feature>
<organism evidence="6 7">
    <name type="scientific">Glossina austeni</name>
    <name type="common">Savannah tsetse fly</name>
    <dbReference type="NCBI Taxonomy" id="7395"/>
    <lineage>
        <taxon>Eukaryota</taxon>
        <taxon>Metazoa</taxon>
        <taxon>Ecdysozoa</taxon>
        <taxon>Arthropoda</taxon>
        <taxon>Hexapoda</taxon>
        <taxon>Insecta</taxon>
        <taxon>Pterygota</taxon>
        <taxon>Neoptera</taxon>
        <taxon>Endopterygota</taxon>
        <taxon>Diptera</taxon>
        <taxon>Brachycera</taxon>
        <taxon>Muscomorpha</taxon>
        <taxon>Hippoboscoidea</taxon>
        <taxon>Glossinidae</taxon>
        <taxon>Glossina</taxon>
    </lineage>
</organism>
<feature type="region of interest" description="Disordered" evidence="4">
    <location>
        <begin position="815"/>
        <end position="858"/>
    </location>
</feature>
<evidence type="ECO:0000256" key="3">
    <source>
        <dbReference type="ARBA" id="ARBA00067280"/>
    </source>
</evidence>
<feature type="compositionally biased region" description="Basic and acidic residues" evidence="4">
    <location>
        <begin position="921"/>
        <end position="942"/>
    </location>
</feature>
<feature type="compositionally biased region" description="Low complexity" evidence="4">
    <location>
        <begin position="161"/>
        <end position="176"/>
    </location>
</feature>
<dbReference type="STRING" id="7395.A0A1A9UQG3"/>
<dbReference type="Proteomes" id="UP000078200">
    <property type="component" value="Unassembled WGS sequence"/>
</dbReference>
<dbReference type="FunFam" id="1.20.1390.10:FF:000002">
    <property type="entry name" value="Serine/arginine repetitive matrix 1 isoform 2"/>
    <property type="match status" value="1"/>
</dbReference>
<evidence type="ECO:0000256" key="1">
    <source>
        <dbReference type="ARBA" id="ARBA00022664"/>
    </source>
</evidence>
<feature type="compositionally biased region" description="Basic and acidic residues" evidence="4">
    <location>
        <begin position="213"/>
        <end position="227"/>
    </location>
</feature>
<dbReference type="PANTHER" id="PTHR23148:SF0">
    <property type="entry name" value="SERINE_ARGININE REPETITIVE MATRIX PROTEIN 1"/>
    <property type="match status" value="1"/>
</dbReference>
<feature type="compositionally biased region" description="Basic and acidic residues" evidence="4">
    <location>
        <begin position="133"/>
        <end position="160"/>
    </location>
</feature>
<feature type="compositionally biased region" description="Basic residues" evidence="4">
    <location>
        <begin position="1162"/>
        <end position="1188"/>
    </location>
</feature>
<dbReference type="EnsemblMetazoa" id="GAUT012092-RA">
    <property type="protein sequence ID" value="GAUT012092-PA"/>
    <property type="gene ID" value="GAUT012092"/>
</dbReference>
<dbReference type="PANTHER" id="PTHR23148">
    <property type="entry name" value="SERINE/ARGININE REGULATED NUCLEAR MATRIX PROTEIN"/>
    <property type="match status" value="1"/>
</dbReference>
<keyword evidence="7" id="KW-1185">Reference proteome</keyword>
<feature type="compositionally biased region" description="Basic residues" evidence="4">
    <location>
        <begin position="285"/>
        <end position="328"/>
    </location>
</feature>
<feature type="compositionally biased region" description="Basic residues" evidence="4">
    <location>
        <begin position="480"/>
        <end position="491"/>
    </location>
</feature>
<feature type="compositionally biased region" description="Basic and acidic residues" evidence="4">
    <location>
        <begin position="1198"/>
        <end position="1215"/>
    </location>
</feature>
<evidence type="ECO:0000256" key="2">
    <source>
        <dbReference type="ARBA" id="ARBA00023187"/>
    </source>
</evidence>
<dbReference type="InterPro" id="IPR002483">
    <property type="entry name" value="PWI_dom"/>
</dbReference>
<dbReference type="SUPFAM" id="SSF101233">
    <property type="entry name" value="PWI domain"/>
    <property type="match status" value="1"/>
</dbReference>
<evidence type="ECO:0000313" key="6">
    <source>
        <dbReference type="EnsemblMetazoa" id="GAUT012092-PA"/>
    </source>
</evidence>
<protein>
    <recommendedName>
        <fullName evidence="3">Serine/arginine repetitive matrix protein 1</fullName>
    </recommendedName>
</protein>
<dbReference type="SMART" id="SM00311">
    <property type="entry name" value="PWI"/>
    <property type="match status" value="1"/>
</dbReference>
<dbReference type="GO" id="GO:0008380">
    <property type="term" value="P:RNA splicing"/>
    <property type="evidence" value="ECO:0007669"/>
    <property type="project" value="UniProtKB-KW"/>
</dbReference>
<keyword evidence="1" id="KW-0507">mRNA processing</keyword>
<dbReference type="InterPro" id="IPR052225">
    <property type="entry name" value="Ser/Arg_repetitive_matrix"/>
</dbReference>
<dbReference type="GO" id="GO:0006397">
    <property type="term" value="P:mRNA processing"/>
    <property type="evidence" value="ECO:0007669"/>
    <property type="project" value="UniProtKB-KW"/>
</dbReference>
<feature type="region of interest" description="Disordered" evidence="4">
    <location>
        <begin position="878"/>
        <end position="1232"/>
    </location>
</feature>
<reference evidence="6" key="1">
    <citation type="submission" date="2020-05" db="UniProtKB">
        <authorList>
            <consortium name="EnsemblMetazoa"/>
        </authorList>
    </citation>
    <scope>IDENTIFICATION</scope>
    <source>
        <strain evidence="6">TTRI</strain>
    </source>
</reference>
<feature type="compositionally biased region" description="Basic and acidic residues" evidence="4">
    <location>
        <begin position="1016"/>
        <end position="1040"/>
    </location>
</feature>
<evidence type="ECO:0000313" key="7">
    <source>
        <dbReference type="Proteomes" id="UP000078200"/>
    </source>
</evidence>
<feature type="compositionally biased region" description="Basic and acidic residues" evidence="4">
    <location>
        <begin position="661"/>
        <end position="679"/>
    </location>
</feature>
<feature type="compositionally biased region" description="Basic and acidic residues" evidence="4">
    <location>
        <begin position="765"/>
        <end position="787"/>
    </location>
</feature>
<feature type="compositionally biased region" description="Basic and acidic residues" evidence="4">
    <location>
        <begin position="177"/>
        <end position="190"/>
    </location>
</feature>
<dbReference type="Gene3D" id="1.20.1390.10">
    <property type="entry name" value="PWI domain"/>
    <property type="match status" value="1"/>
</dbReference>
<evidence type="ECO:0000259" key="5">
    <source>
        <dbReference type="PROSITE" id="PS51025"/>
    </source>
</evidence>
<feature type="compositionally biased region" description="Acidic residues" evidence="4">
    <location>
        <begin position="902"/>
        <end position="920"/>
    </location>
</feature>
<accession>A0A1A9UQG3</accession>
<feature type="region of interest" description="Disordered" evidence="4">
    <location>
        <begin position="133"/>
        <end position="792"/>
    </location>
</feature>
<feature type="compositionally biased region" description="Polar residues" evidence="4">
    <location>
        <begin position="595"/>
        <end position="604"/>
    </location>
</feature>
<proteinExistence type="predicted"/>
<evidence type="ECO:0000256" key="4">
    <source>
        <dbReference type="SAM" id="MobiDB-lite"/>
    </source>
</evidence>
<dbReference type="GO" id="GO:0048024">
    <property type="term" value="P:regulation of mRNA splicing, via spliceosome"/>
    <property type="evidence" value="ECO:0007669"/>
    <property type="project" value="TreeGrafter"/>
</dbReference>
<dbReference type="GO" id="GO:0005681">
    <property type="term" value="C:spliceosomal complex"/>
    <property type="evidence" value="ECO:0007669"/>
    <property type="project" value="TreeGrafter"/>
</dbReference>
<dbReference type="Pfam" id="PF01480">
    <property type="entry name" value="PWI"/>
    <property type="match status" value="1"/>
</dbReference>
<keyword evidence="2" id="KW-0508">mRNA splicing</keyword>
<feature type="compositionally biased region" description="Polar residues" evidence="4">
    <location>
        <begin position="692"/>
        <end position="723"/>
    </location>
</feature>
<dbReference type="VEuPathDB" id="VectorBase:GAUT012092"/>